<reference evidence="2 3" key="1">
    <citation type="submission" date="2019-07" db="EMBL/GenBank/DDBJ databases">
        <title>Whole genome shotgun sequence of Acinetobacter johnsonii NBRC 102197.</title>
        <authorList>
            <person name="Hosoyama A."/>
            <person name="Uohara A."/>
            <person name="Ohji S."/>
            <person name="Ichikawa N."/>
        </authorList>
    </citation>
    <scope>NUCLEOTIDE SEQUENCE [LARGE SCALE GENOMIC DNA]</scope>
    <source>
        <strain evidence="2 3">NBRC 102197</strain>
    </source>
</reference>
<keyword evidence="1" id="KW-0472">Membrane</keyword>
<proteinExistence type="predicted"/>
<comment type="caution">
    <text evidence="2">The sequence shown here is derived from an EMBL/GenBank/DDBJ whole genome shotgun (WGS) entry which is preliminary data.</text>
</comment>
<dbReference type="Proteomes" id="UP000321274">
    <property type="component" value="Unassembled WGS sequence"/>
</dbReference>
<evidence type="ECO:0000313" key="2">
    <source>
        <dbReference type="EMBL" id="GEK44293.1"/>
    </source>
</evidence>
<dbReference type="Pfam" id="PF07963">
    <property type="entry name" value="N_methyl"/>
    <property type="match status" value="1"/>
</dbReference>
<feature type="transmembrane region" description="Helical" evidence="1">
    <location>
        <begin position="20"/>
        <end position="42"/>
    </location>
</feature>
<dbReference type="SUPFAM" id="SSF54523">
    <property type="entry name" value="Pili subunits"/>
    <property type="match status" value="1"/>
</dbReference>
<gene>
    <name evidence="2" type="ORF">AJO04nite_15510</name>
</gene>
<sequence>MLPWGGSMQNQQKGFTLIELMVTIAVMAIIAMMAAPSFGNMLNRKRLEANTKELMLVLSQARSQAVLLRTNTVVQLNGSTTASPTNFFWVSKNADIKLEGVPQGHNSPPSIVFSPQGMMLPRSFVKMKEVTNLNGDKEWVADQVLVNGEAKDQIENYPRTITICSQKLKKSKVITYSVIGAFESMREGSC</sequence>
<dbReference type="NCBIfam" id="TIGR02532">
    <property type="entry name" value="IV_pilin_GFxxxE"/>
    <property type="match status" value="1"/>
</dbReference>
<dbReference type="PROSITE" id="PS00409">
    <property type="entry name" value="PROKAR_NTER_METHYL"/>
    <property type="match status" value="1"/>
</dbReference>
<evidence type="ECO:0008006" key="4">
    <source>
        <dbReference type="Google" id="ProtNLM"/>
    </source>
</evidence>
<keyword evidence="1" id="KW-0812">Transmembrane</keyword>
<evidence type="ECO:0000313" key="3">
    <source>
        <dbReference type="Proteomes" id="UP000321274"/>
    </source>
</evidence>
<dbReference type="EMBL" id="BJUJ01000036">
    <property type="protein sequence ID" value="GEK44293.1"/>
    <property type="molecule type" value="Genomic_DNA"/>
</dbReference>
<keyword evidence="1" id="KW-1133">Transmembrane helix</keyword>
<dbReference type="InterPro" id="IPR045584">
    <property type="entry name" value="Pilin-like"/>
</dbReference>
<organism evidence="2 3">
    <name type="scientific">Acinetobacter johnsonii</name>
    <dbReference type="NCBI Taxonomy" id="40214"/>
    <lineage>
        <taxon>Bacteria</taxon>
        <taxon>Pseudomonadati</taxon>
        <taxon>Pseudomonadota</taxon>
        <taxon>Gammaproteobacteria</taxon>
        <taxon>Moraxellales</taxon>
        <taxon>Moraxellaceae</taxon>
        <taxon>Acinetobacter</taxon>
    </lineage>
</organism>
<dbReference type="Gene3D" id="3.30.700.10">
    <property type="entry name" value="Glycoprotein, Type 4 Pilin"/>
    <property type="match status" value="1"/>
</dbReference>
<evidence type="ECO:0000256" key="1">
    <source>
        <dbReference type="SAM" id="Phobius"/>
    </source>
</evidence>
<name>A0AAV3WCA0_ACIJO</name>
<dbReference type="InterPro" id="IPR012902">
    <property type="entry name" value="N_methyl_site"/>
</dbReference>
<dbReference type="AlphaFoldDB" id="A0AAV3WCA0"/>
<protein>
    <recommendedName>
        <fullName evidence="4">Prepilin-type N-terminal cleavage/methylation domain-containing protein</fullName>
    </recommendedName>
</protein>
<accession>A0AAV3WCA0</accession>